<keyword evidence="2 7" id="KW-0812">Transmembrane</keyword>
<dbReference type="InterPro" id="IPR017871">
    <property type="entry name" value="ABC_transporter-like_CS"/>
</dbReference>
<dbReference type="Pfam" id="PF00664">
    <property type="entry name" value="ABC_membrane"/>
    <property type="match status" value="1"/>
</dbReference>
<proteinExistence type="predicted"/>
<dbReference type="InterPro" id="IPR003439">
    <property type="entry name" value="ABC_transporter-like_ATP-bd"/>
</dbReference>
<evidence type="ECO:0000256" key="4">
    <source>
        <dbReference type="ARBA" id="ARBA00022840"/>
    </source>
</evidence>
<dbReference type="PANTHER" id="PTHR43394">
    <property type="entry name" value="ATP-DEPENDENT PERMEASE MDL1, MITOCHONDRIAL"/>
    <property type="match status" value="1"/>
</dbReference>
<feature type="transmembrane region" description="Helical" evidence="7">
    <location>
        <begin position="121"/>
        <end position="143"/>
    </location>
</feature>
<evidence type="ECO:0000259" key="9">
    <source>
        <dbReference type="PROSITE" id="PS50929"/>
    </source>
</evidence>
<dbReference type="Gene3D" id="1.20.1560.10">
    <property type="entry name" value="ABC transporter type 1, transmembrane domain"/>
    <property type="match status" value="1"/>
</dbReference>
<dbReference type="GO" id="GO:0005886">
    <property type="term" value="C:plasma membrane"/>
    <property type="evidence" value="ECO:0007669"/>
    <property type="project" value="UniProtKB-SubCell"/>
</dbReference>
<dbReference type="InterPro" id="IPR027417">
    <property type="entry name" value="P-loop_NTPase"/>
</dbReference>
<evidence type="ECO:0000259" key="8">
    <source>
        <dbReference type="PROSITE" id="PS50893"/>
    </source>
</evidence>
<keyword evidence="6 7" id="KW-0472">Membrane</keyword>
<dbReference type="InterPro" id="IPR039421">
    <property type="entry name" value="Type_1_exporter"/>
</dbReference>
<dbReference type="InterPro" id="IPR036640">
    <property type="entry name" value="ABC1_TM_sf"/>
</dbReference>
<evidence type="ECO:0000313" key="11">
    <source>
        <dbReference type="Proteomes" id="UP000059425"/>
    </source>
</evidence>
<dbReference type="AlphaFoldDB" id="A0A0N9X3W8"/>
<feature type="transmembrane region" description="Helical" evidence="7">
    <location>
        <begin position="54"/>
        <end position="78"/>
    </location>
</feature>
<accession>A0A0N9X3W8</accession>
<evidence type="ECO:0000256" key="1">
    <source>
        <dbReference type="ARBA" id="ARBA00004651"/>
    </source>
</evidence>
<feature type="transmembrane region" description="Helical" evidence="7">
    <location>
        <begin position="12"/>
        <end position="34"/>
    </location>
</feature>
<reference evidence="11" key="1">
    <citation type="submission" date="2015-09" db="EMBL/GenBank/DDBJ databases">
        <title>Whole genome sequence of Pseudomonas fluorescens FW300-N2C3.</title>
        <authorList>
            <person name="Ray J."/>
            <person name="Melnyk R."/>
            <person name="Deutschbauer A."/>
        </authorList>
    </citation>
    <scope>NUCLEOTIDE SEQUENCE [LARGE SCALE GENOMIC DNA]</scope>
    <source>
        <strain evidence="11">FW300-N2C3</strain>
    </source>
</reference>
<dbReference type="Gene3D" id="3.40.50.300">
    <property type="entry name" value="P-loop containing nucleotide triphosphate hydrolases"/>
    <property type="match status" value="1"/>
</dbReference>
<dbReference type="Pfam" id="PF00005">
    <property type="entry name" value="ABC_tran"/>
    <property type="match status" value="1"/>
</dbReference>
<dbReference type="InterPro" id="IPR003593">
    <property type="entry name" value="AAA+_ATPase"/>
</dbReference>
<dbReference type="SMART" id="SM00382">
    <property type="entry name" value="AAA"/>
    <property type="match status" value="1"/>
</dbReference>
<dbReference type="GO" id="GO:0016887">
    <property type="term" value="F:ATP hydrolysis activity"/>
    <property type="evidence" value="ECO:0007669"/>
    <property type="project" value="InterPro"/>
</dbReference>
<name>A0A0N9X3W8_PSEFL</name>
<dbReference type="PANTHER" id="PTHR43394:SF1">
    <property type="entry name" value="ATP-BINDING CASSETTE SUB-FAMILY B MEMBER 10, MITOCHONDRIAL"/>
    <property type="match status" value="1"/>
</dbReference>
<sequence>MQTGILIVSRERASWLVFCVIAGLASSCAVILAIREIALVLADAGSGPAFSWRIFLIALAVSILGGLSSQLALGHLGVRLVHELRLHVAQRILQLPYREYEQQGFSRMYAMLSDDVTKASTALGTLPMCVVCIGLVVFGLGYLLLLSPWHFALVAVVLFLGIVIARYASARTSRALREVRALEDQMQDLYRAMIEGAKEFRFSTRRRRDFLASVLSPLSSRLASRKQASGALWSVTVQWNNLVFFLLLAVVAILPRHMPISDASTMTTYALVLLLLRAPIMALMELVPTVLAGKVALDRLAQLDVAHSASSAEEPSVTPSIRTLALRSVCFDYAAEPGEAGVRLGPIDLSLRSGKIIFITGGNGSGKTTLAKLLSGLYAPSEGSVLLDGVELKPDVTTVLRHYASAIFSDFFVLPYEGQRSNVAIDLASWEKRLGLDDKLSAASEWRSAPRLSQGQRKRLALLNLVAQDKPVCLFDEWAADQDKDYRDLFYRQLLRELAAKDKIVIVVSHDTDYFFVADIVIHMKDLKVTHIEEKDQ</sequence>
<gene>
    <name evidence="10" type="ORF">AO356_26535</name>
</gene>
<evidence type="ECO:0000313" key="10">
    <source>
        <dbReference type="EMBL" id="ALI11165.1"/>
    </source>
</evidence>
<feature type="domain" description="ABC transporter" evidence="8">
    <location>
        <begin position="324"/>
        <end position="537"/>
    </location>
</feature>
<dbReference type="SUPFAM" id="SSF90123">
    <property type="entry name" value="ABC transporter transmembrane region"/>
    <property type="match status" value="1"/>
</dbReference>
<keyword evidence="4" id="KW-0067">ATP-binding</keyword>
<evidence type="ECO:0000256" key="5">
    <source>
        <dbReference type="ARBA" id="ARBA00022989"/>
    </source>
</evidence>
<dbReference type="GO" id="GO:1904680">
    <property type="term" value="F:peptide transmembrane transporter activity"/>
    <property type="evidence" value="ECO:0007669"/>
    <property type="project" value="InterPro"/>
</dbReference>
<feature type="transmembrane region" description="Helical" evidence="7">
    <location>
        <begin position="149"/>
        <end position="168"/>
    </location>
</feature>
<dbReference type="PROSITE" id="PS50893">
    <property type="entry name" value="ABC_TRANSPORTER_2"/>
    <property type="match status" value="1"/>
</dbReference>
<protein>
    <submittedName>
        <fullName evidence="10">Superoxide dismutase</fullName>
    </submittedName>
</protein>
<dbReference type="GO" id="GO:0015421">
    <property type="term" value="F:ABC-type oligopeptide transporter activity"/>
    <property type="evidence" value="ECO:0007669"/>
    <property type="project" value="TreeGrafter"/>
</dbReference>
<dbReference type="Proteomes" id="UP000059425">
    <property type="component" value="Chromosome"/>
</dbReference>
<dbReference type="EMBL" id="CP012831">
    <property type="protein sequence ID" value="ALI11165.1"/>
    <property type="molecule type" value="Genomic_DNA"/>
</dbReference>
<dbReference type="InterPro" id="IPR005898">
    <property type="entry name" value="Cyc_pep_transpt_SyrD/YojI"/>
</dbReference>
<organism evidence="10 11">
    <name type="scientific">Pseudomonas fluorescens</name>
    <dbReference type="NCBI Taxonomy" id="294"/>
    <lineage>
        <taxon>Bacteria</taxon>
        <taxon>Pseudomonadati</taxon>
        <taxon>Pseudomonadota</taxon>
        <taxon>Gammaproteobacteria</taxon>
        <taxon>Pseudomonadales</taxon>
        <taxon>Pseudomonadaceae</taxon>
        <taxon>Pseudomonas</taxon>
    </lineage>
</organism>
<feature type="transmembrane region" description="Helical" evidence="7">
    <location>
        <begin position="231"/>
        <end position="254"/>
    </location>
</feature>
<keyword evidence="5 7" id="KW-1133">Transmembrane helix</keyword>
<dbReference type="SUPFAM" id="SSF52540">
    <property type="entry name" value="P-loop containing nucleoside triphosphate hydrolases"/>
    <property type="match status" value="1"/>
</dbReference>
<reference evidence="10 11" key="2">
    <citation type="journal article" date="2018" name="Nature">
        <title>Mutant phenotypes for thousands of bacterial genes of unknown function.</title>
        <authorList>
            <person name="Price M.N."/>
            <person name="Wetmore K.M."/>
            <person name="Waters R.J."/>
            <person name="Callaghan M."/>
            <person name="Ray J."/>
            <person name="Liu H."/>
            <person name="Kuehl J.V."/>
            <person name="Melnyk R.A."/>
            <person name="Lamson J.S."/>
            <person name="Suh Y."/>
            <person name="Carlson H.K."/>
            <person name="Esquivel Z."/>
            <person name="Sadeeshkumar H."/>
            <person name="Chakraborty R."/>
            <person name="Zane G.M."/>
            <person name="Rubin B.E."/>
            <person name="Wall J.D."/>
            <person name="Visel A."/>
            <person name="Bristow J."/>
            <person name="Blow M.J."/>
            <person name="Arkin A.P."/>
            <person name="Deutschbauer A.M."/>
        </authorList>
    </citation>
    <scope>NUCLEOTIDE SEQUENCE [LARGE SCALE GENOMIC DNA]</scope>
    <source>
        <strain evidence="10 11">FW300-N2C3</strain>
    </source>
</reference>
<dbReference type="InterPro" id="IPR011527">
    <property type="entry name" value="ABC1_TM_dom"/>
</dbReference>
<comment type="subcellular location">
    <subcellularLocation>
        <location evidence="1">Cell membrane</location>
        <topology evidence="1">Multi-pass membrane protein</topology>
    </subcellularLocation>
</comment>
<feature type="transmembrane region" description="Helical" evidence="7">
    <location>
        <begin position="266"/>
        <end position="287"/>
    </location>
</feature>
<dbReference type="GO" id="GO:0005524">
    <property type="term" value="F:ATP binding"/>
    <property type="evidence" value="ECO:0007669"/>
    <property type="project" value="UniProtKB-KW"/>
</dbReference>
<keyword evidence="3" id="KW-0547">Nucleotide-binding</keyword>
<evidence type="ECO:0000256" key="6">
    <source>
        <dbReference type="ARBA" id="ARBA00023136"/>
    </source>
</evidence>
<dbReference type="PROSITE" id="PS00211">
    <property type="entry name" value="ABC_TRANSPORTER_1"/>
    <property type="match status" value="1"/>
</dbReference>
<evidence type="ECO:0000256" key="3">
    <source>
        <dbReference type="ARBA" id="ARBA00022741"/>
    </source>
</evidence>
<dbReference type="NCBIfam" id="TIGR01194">
    <property type="entry name" value="cyc_pep_trnsptr"/>
    <property type="match status" value="1"/>
</dbReference>
<dbReference type="OrthoDB" id="9760776at2"/>
<evidence type="ECO:0000256" key="2">
    <source>
        <dbReference type="ARBA" id="ARBA00022692"/>
    </source>
</evidence>
<evidence type="ECO:0000256" key="7">
    <source>
        <dbReference type="SAM" id="Phobius"/>
    </source>
</evidence>
<dbReference type="PROSITE" id="PS50929">
    <property type="entry name" value="ABC_TM1F"/>
    <property type="match status" value="1"/>
</dbReference>
<feature type="domain" description="ABC transmembrane type-1" evidence="9">
    <location>
        <begin position="16"/>
        <end position="292"/>
    </location>
</feature>